<dbReference type="InterPro" id="IPR056386">
    <property type="entry name" value="Ig_CD22"/>
</dbReference>
<dbReference type="STRING" id="32507.ENSNBRP00000015102"/>
<evidence type="ECO:0000256" key="6">
    <source>
        <dbReference type="ARBA" id="ARBA00023136"/>
    </source>
</evidence>
<reference evidence="14" key="2">
    <citation type="submission" date="2025-09" db="UniProtKB">
        <authorList>
            <consortium name="Ensembl"/>
        </authorList>
    </citation>
    <scope>IDENTIFICATION</scope>
</reference>
<comment type="subcellular location">
    <subcellularLocation>
        <location evidence="1">Membrane</location>
        <topology evidence="1">Single-pass type I membrane protein</topology>
    </subcellularLocation>
</comment>
<evidence type="ECO:0000259" key="13">
    <source>
        <dbReference type="PROSITE" id="PS50835"/>
    </source>
</evidence>
<dbReference type="PANTHER" id="PTHR12035">
    <property type="entry name" value="SIALIC ACID BINDING IMMUNOGLOBULIN-LIKE LECTIN"/>
    <property type="match status" value="1"/>
</dbReference>
<dbReference type="InterPro" id="IPR036179">
    <property type="entry name" value="Ig-like_dom_sf"/>
</dbReference>
<accession>A0A3Q4HE83</accession>
<organism evidence="14 15">
    <name type="scientific">Neolamprologus brichardi</name>
    <name type="common">Fairy cichlid</name>
    <name type="synonym">Lamprologus brichardi</name>
    <dbReference type="NCBI Taxonomy" id="32507"/>
    <lineage>
        <taxon>Eukaryota</taxon>
        <taxon>Metazoa</taxon>
        <taxon>Chordata</taxon>
        <taxon>Craniata</taxon>
        <taxon>Vertebrata</taxon>
        <taxon>Euteleostomi</taxon>
        <taxon>Actinopterygii</taxon>
        <taxon>Neopterygii</taxon>
        <taxon>Teleostei</taxon>
        <taxon>Neoteleostei</taxon>
        <taxon>Acanthomorphata</taxon>
        <taxon>Ovalentaria</taxon>
        <taxon>Cichlomorphae</taxon>
        <taxon>Cichliformes</taxon>
        <taxon>Cichlidae</taxon>
        <taxon>African cichlids</taxon>
        <taxon>Pseudocrenilabrinae</taxon>
        <taxon>Lamprologini</taxon>
        <taxon>Neolamprologus</taxon>
    </lineage>
</organism>
<keyword evidence="3" id="KW-0430">Lectin</keyword>
<dbReference type="InterPro" id="IPR003599">
    <property type="entry name" value="Ig_sub"/>
</dbReference>
<dbReference type="SMART" id="SM00408">
    <property type="entry name" value="IGc2"/>
    <property type="match status" value="1"/>
</dbReference>
<sequence length="392" mass="43469">VLNIVLIPLYFFNLKYCVTLSERELTAEAGLCVVIPCSFTTAANFAPKHIVWYKCKSCKKYSDADIIFHSNKNNKKVQSGFKGRVSRLEPDVSQKNCSIIINDLKESDSGFYQLRVTGVLNGKQDGYSFFLGIVDLYVFPLGIEQKPKVMIPTLTEGQQATLTCTAPGLCSGSAPQITWTWRGAGGTESYITGNSTDYKTENLTNVTRRHISTLTFNPSAEQHNTNVTCKIHFTSDVTAEKTSGLNVNYVKEVNITGVTTVRDGESLNLTCNLHSFPPSLIIWSKLGSNEKLHTDTGSANLVITNVTAGDAGQYVCTYSAKLVYLLIVVKGESVVACLTQVLDHNTCVKITRIKAFTCWMCKIWFQWTQIFLKRPCTPTAYLCRMNLHNNSG</sequence>
<protein>
    <recommendedName>
        <fullName evidence="9">B-cell receptor CD22</fullName>
    </recommendedName>
    <alternativeName>
        <fullName evidence="10">Sialic acid-binding Ig-like lectin 2</fullName>
    </alternativeName>
</protein>
<name>A0A3Q4HE83_NEOBR</name>
<dbReference type="InterPro" id="IPR013783">
    <property type="entry name" value="Ig-like_fold"/>
</dbReference>
<evidence type="ECO:0000256" key="11">
    <source>
        <dbReference type="ARBA" id="ARBA00045430"/>
    </source>
</evidence>
<dbReference type="Pfam" id="PF13927">
    <property type="entry name" value="Ig_3"/>
    <property type="match status" value="1"/>
</dbReference>
<evidence type="ECO:0000313" key="14">
    <source>
        <dbReference type="Ensembl" id="ENSNBRP00000015102.1"/>
    </source>
</evidence>
<dbReference type="InterPro" id="IPR013162">
    <property type="entry name" value="CD80_C2-set"/>
</dbReference>
<dbReference type="InterPro" id="IPR051036">
    <property type="entry name" value="SIGLEC"/>
</dbReference>
<dbReference type="InterPro" id="IPR007110">
    <property type="entry name" value="Ig-like_dom"/>
</dbReference>
<dbReference type="Gene3D" id="2.60.40.10">
    <property type="entry name" value="Immunoglobulins"/>
    <property type="match status" value="3"/>
</dbReference>
<dbReference type="GeneTree" id="ENSGT01150000286924"/>
<dbReference type="InterPro" id="IPR003598">
    <property type="entry name" value="Ig_sub2"/>
</dbReference>
<feature type="domain" description="Ig-like" evidence="13">
    <location>
        <begin position="251"/>
        <end position="317"/>
    </location>
</feature>
<comment type="similarity">
    <text evidence="8">Belongs to the immunoglobulin superfamily. SIGLEC (sialic acid binding Ig-like lectin) family.</text>
</comment>
<dbReference type="CDD" id="cd00096">
    <property type="entry name" value="Ig"/>
    <property type="match status" value="1"/>
</dbReference>
<evidence type="ECO:0000256" key="10">
    <source>
        <dbReference type="ARBA" id="ARBA00041781"/>
    </source>
</evidence>
<dbReference type="Proteomes" id="UP000261580">
    <property type="component" value="Unassembled WGS sequence"/>
</dbReference>
<dbReference type="PANTHER" id="PTHR12035:SF128">
    <property type="entry name" value="BRANCHED CHAIN KETO ACID DEHYDROGENASE E1 SUBUNIT BETA,-LIKE-RELATED"/>
    <property type="match status" value="1"/>
</dbReference>
<evidence type="ECO:0000256" key="8">
    <source>
        <dbReference type="ARBA" id="ARBA00038361"/>
    </source>
</evidence>
<evidence type="ECO:0000256" key="3">
    <source>
        <dbReference type="ARBA" id="ARBA00022734"/>
    </source>
</evidence>
<evidence type="ECO:0000256" key="4">
    <source>
        <dbReference type="ARBA" id="ARBA00022889"/>
    </source>
</evidence>
<keyword evidence="6" id="KW-0472">Membrane</keyword>
<feature type="domain" description="Ig-like" evidence="13">
    <location>
        <begin position="147"/>
        <end position="246"/>
    </location>
</feature>
<dbReference type="GO" id="GO:0005886">
    <property type="term" value="C:plasma membrane"/>
    <property type="evidence" value="ECO:0007669"/>
    <property type="project" value="TreeGrafter"/>
</dbReference>
<keyword evidence="15" id="KW-1185">Reference proteome</keyword>
<dbReference type="AlphaFoldDB" id="A0A3Q4HE83"/>
<evidence type="ECO:0000313" key="15">
    <source>
        <dbReference type="Proteomes" id="UP000261580"/>
    </source>
</evidence>
<comment type="function">
    <text evidence="11">Most highly expressed siglec (sialic acid-binding immunoglobulin-like lectin) on B-cells that plays a role in various aspects of B-cell biology including differentiation, antigen presentation, and trafficking to bone marrow. Binds to alpha 2,6-linked sialic acid residues of surface molecules such as CD22 itself, CD45 and IgM in a cis configuration. Can also bind to ligands on other cells as an adhesion molecule in a trans configuration. Acts as an inhibitory coreceptor on the surface of B-cells and inhibits B-cell receptor induced signaling, characterized by inhibition of the calcium mobilization and cellular activation. Mechanistically, the immunoreceptor tyrosine-based inhibitory motif domain is phosphorylated by the Src kinase LYN, which in turn leads to the recruitment of the protein tyrosine phosphatase 1/PTPN6, leading to the negative regulation of BCR signaling. If this negative signaling from is of sufficient strength, apoptosis of the B-cell can be induced.</text>
</comment>
<evidence type="ECO:0000256" key="12">
    <source>
        <dbReference type="ARBA" id="ARBA00046458"/>
    </source>
</evidence>
<dbReference type="OMA" id="MEDRWMK"/>
<keyword evidence="5" id="KW-1133">Transmembrane helix</keyword>
<dbReference type="SMART" id="SM00409">
    <property type="entry name" value="IG"/>
    <property type="match status" value="3"/>
</dbReference>
<evidence type="ECO:0000256" key="2">
    <source>
        <dbReference type="ARBA" id="ARBA00022692"/>
    </source>
</evidence>
<dbReference type="GO" id="GO:0007155">
    <property type="term" value="P:cell adhesion"/>
    <property type="evidence" value="ECO:0007669"/>
    <property type="project" value="UniProtKB-KW"/>
</dbReference>
<evidence type="ECO:0000256" key="5">
    <source>
        <dbReference type="ARBA" id="ARBA00022989"/>
    </source>
</evidence>
<comment type="subunit">
    <text evidence="12">Predominantly monomer of isoform CD22-beta. Also found as heterodimer of isoform CD22-beta and a shorter isoform. Interacts with PTPN6/SHP-1, LYN, SYK, PIK3R1/PIK3R2 and PLCG1 upon phosphorylation. Interacts with GRB2, INPP5D and SHC1 upon phosphorylation. May form a complex with INPP5D/SHIP, GRB2 and SHC1.</text>
</comment>
<dbReference type="SUPFAM" id="SSF48726">
    <property type="entry name" value="Immunoglobulin"/>
    <property type="match status" value="3"/>
</dbReference>
<dbReference type="GO" id="GO:0033691">
    <property type="term" value="F:sialic acid binding"/>
    <property type="evidence" value="ECO:0007669"/>
    <property type="project" value="TreeGrafter"/>
</dbReference>
<keyword evidence="4" id="KW-0130">Cell adhesion</keyword>
<dbReference type="GO" id="GO:0030246">
    <property type="term" value="F:carbohydrate binding"/>
    <property type="evidence" value="ECO:0007669"/>
    <property type="project" value="UniProtKB-KW"/>
</dbReference>
<dbReference type="Pfam" id="PF24518">
    <property type="entry name" value="Ig_CD22"/>
    <property type="match status" value="1"/>
</dbReference>
<dbReference type="Ensembl" id="ENSNBRT00000015515.1">
    <property type="protein sequence ID" value="ENSNBRP00000015102.1"/>
    <property type="gene ID" value="ENSNBRG00000011688.1"/>
</dbReference>
<keyword evidence="2" id="KW-0812">Transmembrane</keyword>
<keyword evidence="7" id="KW-1015">Disulfide bond</keyword>
<reference evidence="14" key="1">
    <citation type="submission" date="2025-08" db="UniProtKB">
        <authorList>
            <consortium name="Ensembl"/>
        </authorList>
    </citation>
    <scope>IDENTIFICATION</scope>
</reference>
<proteinExistence type="inferred from homology"/>
<dbReference type="PROSITE" id="PS50835">
    <property type="entry name" value="IG_LIKE"/>
    <property type="match status" value="2"/>
</dbReference>
<evidence type="ECO:0000256" key="7">
    <source>
        <dbReference type="ARBA" id="ARBA00023157"/>
    </source>
</evidence>
<evidence type="ECO:0000256" key="1">
    <source>
        <dbReference type="ARBA" id="ARBA00004479"/>
    </source>
</evidence>
<evidence type="ECO:0000256" key="9">
    <source>
        <dbReference type="ARBA" id="ARBA00040106"/>
    </source>
</evidence>
<dbReference type="Pfam" id="PF08205">
    <property type="entry name" value="C2-set_2"/>
    <property type="match status" value="1"/>
</dbReference>